<sequence length="103" mass="11489">MPPVTTEYELALSPDLTMRQLTVGGQLRATRGLVGWYTGCGMHSPEFKCHLELLVSVLQLLGRILPNQSGGITLMRHEEKPMFGPLLMVIGRTPWYSIDHIGK</sequence>
<proteinExistence type="predicted"/>
<dbReference type="AlphaFoldDB" id="A0A565BN28"/>
<name>A0A565BN28_9BRAS</name>
<evidence type="ECO:0000313" key="1">
    <source>
        <dbReference type="EMBL" id="VVB02992.1"/>
    </source>
</evidence>
<reference evidence="1" key="1">
    <citation type="submission" date="2019-07" db="EMBL/GenBank/DDBJ databases">
        <authorList>
            <person name="Dittberner H."/>
        </authorList>
    </citation>
    <scope>NUCLEOTIDE SEQUENCE [LARGE SCALE GENOMIC DNA]</scope>
</reference>
<comment type="caution">
    <text evidence="1">The sequence shown here is derived from an EMBL/GenBank/DDBJ whole genome shotgun (WGS) entry which is preliminary data.</text>
</comment>
<organism evidence="1 2">
    <name type="scientific">Arabis nemorensis</name>
    <dbReference type="NCBI Taxonomy" id="586526"/>
    <lineage>
        <taxon>Eukaryota</taxon>
        <taxon>Viridiplantae</taxon>
        <taxon>Streptophyta</taxon>
        <taxon>Embryophyta</taxon>
        <taxon>Tracheophyta</taxon>
        <taxon>Spermatophyta</taxon>
        <taxon>Magnoliopsida</taxon>
        <taxon>eudicotyledons</taxon>
        <taxon>Gunneridae</taxon>
        <taxon>Pentapetalae</taxon>
        <taxon>rosids</taxon>
        <taxon>malvids</taxon>
        <taxon>Brassicales</taxon>
        <taxon>Brassicaceae</taxon>
        <taxon>Arabideae</taxon>
        <taxon>Arabis</taxon>
    </lineage>
</organism>
<gene>
    <name evidence="1" type="ORF">ANE_LOCUS13436</name>
</gene>
<evidence type="ECO:0000313" key="2">
    <source>
        <dbReference type="Proteomes" id="UP000489600"/>
    </source>
</evidence>
<protein>
    <submittedName>
        <fullName evidence="1">Uncharacterized protein</fullName>
    </submittedName>
</protein>
<dbReference type="EMBL" id="CABITT030000004">
    <property type="protein sequence ID" value="VVB02992.1"/>
    <property type="molecule type" value="Genomic_DNA"/>
</dbReference>
<dbReference type="Proteomes" id="UP000489600">
    <property type="component" value="Unassembled WGS sequence"/>
</dbReference>
<accession>A0A565BN28</accession>
<keyword evidence="2" id="KW-1185">Reference proteome</keyword>